<reference evidence="2" key="1">
    <citation type="submission" date="2019-04" db="EMBL/GenBank/DDBJ databases">
        <title>Complete genome sequence of Sphingomonas sp. W1-2-3.</title>
        <authorList>
            <person name="Im W.T."/>
        </authorList>
    </citation>
    <scope>NUCLEOTIDE SEQUENCE [LARGE SCALE GENOMIC DNA]</scope>
    <source>
        <strain evidence="2">W1-2-3</strain>
    </source>
</reference>
<dbReference type="Proteomes" id="UP000298714">
    <property type="component" value="Chromosome"/>
</dbReference>
<dbReference type="KEGG" id="hgn:E6W36_10265"/>
<evidence type="ECO:0000313" key="2">
    <source>
        <dbReference type="Proteomes" id="UP000298714"/>
    </source>
</evidence>
<keyword evidence="2" id="KW-1185">Reference proteome</keyword>
<accession>A0A4D7CC65</accession>
<gene>
    <name evidence="1" type="ORF">E6W36_10265</name>
</gene>
<evidence type="ECO:0000313" key="1">
    <source>
        <dbReference type="EMBL" id="QCI79782.1"/>
    </source>
</evidence>
<organism evidence="1 2">
    <name type="scientific">Hankyongella ginsenosidimutans</name>
    <dbReference type="NCBI Taxonomy" id="1763828"/>
    <lineage>
        <taxon>Bacteria</taxon>
        <taxon>Pseudomonadati</taxon>
        <taxon>Pseudomonadota</taxon>
        <taxon>Alphaproteobacteria</taxon>
        <taxon>Sphingomonadales</taxon>
        <taxon>Sphingomonadaceae</taxon>
        <taxon>Hankyongella</taxon>
    </lineage>
</organism>
<sequence length="321" mass="35918">MVERVTDTRGIESAPIGRILDEARNKTESRHGELRDFRPFEGLVVAQPFRALAALRFALRNDDVPTGFWEALLSNWPEETPQVALARRPYRLPASKRCFGSDEILCSQMVPKHLILVSTKPGAAHLTEADRPRALAILDKVIAIYVAMPPELTKSGIGHTSVGGVVQDRSEVSINKAINSPIGVLAEVLSRLMPDTATEQGTMPDGLGERFEALFEANGDGGGHAACVVARHFPWIDHCFPEWTHRVLRPMFSIDHPLSEAVWHGFAQSREWPTTKTLKMLCPHLLALLKGEPVWGWINLKSSIWFKRWWFSPDLRRTAAL</sequence>
<dbReference type="EMBL" id="CP039704">
    <property type="protein sequence ID" value="QCI79782.1"/>
    <property type="molecule type" value="Genomic_DNA"/>
</dbReference>
<proteinExistence type="predicted"/>
<protein>
    <submittedName>
        <fullName evidence="1">Uncharacterized protein</fullName>
    </submittedName>
</protein>
<dbReference type="RefSeq" id="WP_222872606.1">
    <property type="nucleotide sequence ID" value="NZ_CP039704.1"/>
</dbReference>
<dbReference type="AlphaFoldDB" id="A0A4D7CC65"/>
<name>A0A4D7CC65_9SPHN</name>